<reference evidence="2" key="1">
    <citation type="submission" date="2018-02" db="EMBL/GenBank/DDBJ databases">
        <title>Draft genome sequencing of Rhodococcus opacus KU647198.</title>
        <authorList>
            <person name="Zheng B.-X."/>
        </authorList>
    </citation>
    <scope>NUCLEOTIDE SEQUENCE [LARGE SCALE GENOMIC DNA]</scope>
    <source>
        <strain evidence="2">04-OD7</strain>
    </source>
</reference>
<dbReference type="Proteomes" id="UP000239290">
    <property type="component" value="Unassembled WGS sequence"/>
</dbReference>
<comment type="caution">
    <text evidence="1">The sequence shown here is derived from an EMBL/GenBank/DDBJ whole genome shotgun (WGS) entry which is preliminary data.</text>
</comment>
<proteinExistence type="predicted"/>
<name>A0A2S8JFU8_RHOOP</name>
<dbReference type="RefSeq" id="WP_005254073.1">
    <property type="nucleotide sequence ID" value="NZ_CP082160.1"/>
</dbReference>
<accession>A0A2S8JFU8</accession>
<dbReference type="AlphaFoldDB" id="A0A2S8JFU8"/>
<organism evidence="1 2">
    <name type="scientific">Rhodococcus opacus</name>
    <name type="common">Nocardia opaca</name>
    <dbReference type="NCBI Taxonomy" id="37919"/>
    <lineage>
        <taxon>Bacteria</taxon>
        <taxon>Bacillati</taxon>
        <taxon>Actinomycetota</taxon>
        <taxon>Actinomycetes</taxon>
        <taxon>Mycobacteriales</taxon>
        <taxon>Nocardiaceae</taxon>
        <taxon>Rhodococcus</taxon>
    </lineage>
</organism>
<evidence type="ECO:0000313" key="1">
    <source>
        <dbReference type="EMBL" id="PQP25926.1"/>
    </source>
</evidence>
<protein>
    <submittedName>
        <fullName evidence="1">Uncharacterized protein</fullName>
    </submittedName>
</protein>
<evidence type="ECO:0000313" key="2">
    <source>
        <dbReference type="Proteomes" id="UP000239290"/>
    </source>
</evidence>
<sequence length="79" mass="7792">MAPIVGALFPGDPADVAVEFAAIGTEAVISILVAVALFASGSAARRGLALGIVTAAIVGVEFAAIHFAINIDAQYAVAP</sequence>
<dbReference type="EMBL" id="PUIO01000005">
    <property type="protein sequence ID" value="PQP25926.1"/>
    <property type="molecule type" value="Genomic_DNA"/>
</dbReference>
<gene>
    <name evidence="1" type="ORF">C5613_06020</name>
</gene>